<dbReference type="InterPro" id="IPR011256">
    <property type="entry name" value="Reg_factor_effector_dom_sf"/>
</dbReference>
<dbReference type="Proteomes" id="UP000297475">
    <property type="component" value="Unassembled WGS sequence"/>
</dbReference>
<dbReference type="GO" id="GO:0043565">
    <property type="term" value="F:sequence-specific DNA binding"/>
    <property type="evidence" value="ECO:0007669"/>
    <property type="project" value="InterPro"/>
</dbReference>
<keyword evidence="2" id="KW-0804">Transcription</keyword>
<dbReference type="Gene3D" id="3.20.80.10">
    <property type="entry name" value="Regulatory factor, effector binding domain"/>
    <property type="match status" value="1"/>
</dbReference>
<keyword evidence="1" id="KW-0805">Transcription regulation</keyword>
<dbReference type="OrthoDB" id="282744at2"/>
<evidence type="ECO:0000259" key="3">
    <source>
        <dbReference type="PROSITE" id="PS01124"/>
    </source>
</evidence>
<dbReference type="SMART" id="SM00342">
    <property type="entry name" value="HTH_ARAC"/>
    <property type="match status" value="1"/>
</dbReference>
<feature type="domain" description="HTH araC/xylS-type" evidence="3">
    <location>
        <begin position="15"/>
        <end position="113"/>
    </location>
</feature>
<accession>A0A4Z0WCC9</accession>
<dbReference type="Pfam" id="PF06445">
    <property type="entry name" value="GyrI-like"/>
    <property type="match status" value="1"/>
</dbReference>
<organism evidence="4 5">
    <name type="scientific">Natronospirillum operosum</name>
    <dbReference type="NCBI Taxonomy" id="2759953"/>
    <lineage>
        <taxon>Bacteria</taxon>
        <taxon>Pseudomonadati</taxon>
        <taxon>Pseudomonadota</taxon>
        <taxon>Gammaproteobacteria</taxon>
        <taxon>Oceanospirillales</taxon>
        <taxon>Natronospirillaceae</taxon>
        <taxon>Natronospirillum</taxon>
    </lineage>
</organism>
<dbReference type="InterPro" id="IPR029442">
    <property type="entry name" value="GyrI-like"/>
</dbReference>
<dbReference type="SMART" id="SM00871">
    <property type="entry name" value="AraC_E_bind"/>
    <property type="match status" value="1"/>
</dbReference>
<evidence type="ECO:0000256" key="2">
    <source>
        <dbReference type="ARBA" id="ARBA00023163"/>
    </source>
</evidence>
<reference evidence="4 5" key="1">
    <citation type="submission" date="2019-04" db="EMBL/GenBank/DDBJ databases">
        <title>Natronospirillum operosus gen. nov., sp. nov., a haloalkaliphilic satellite isolated from decaying biomass of laboratory culture of cyanobacterium Geitlerinema sp. and proposal of Natronospirillaceae fam. nov. and Saccharospirillaceae fam. nov.</title>
        <authorList>
            <person name="Kevbrin V."/>
            <person name="Boltyanskaya Y."/>
            <person name="Koziaeva V."/>
            <person name="Grouzdev D.S."/>
            <person name="Park M."/>
            <person name="Cho J."/>
        </authorList>
    </citation>
    <scope>NUCLEOTIDE SEQUENCE [LARGE SCALE GENOMIC DNA]</scope>
    <source>
        <strain evidence="4 5">G-116</strain>
    </source>
</reference>
<name>A0A4Z0WCC9_9GAMM</name>
<dbReference type="GO" id="GO:0003700">
    <property type="term" value="F:DNA-binding transcription factor activity"/>
    <property type="evidence" value="ECO:0007669"/>
    <property type="project" value="InterPro"/>
</dbReference>
<dbReference type="AlphaFoldDB" id="A0A4Z0WCC9"/>
<dbReference type="EMBL" id="SRMF01000005">
    <property type="protein sequence ID" value="TGG92449.1"/>
    <property type="molecule type" value="Genomic_DNA"/>
</dbReference>
<sequence>MNRRTTLNSYRERIQRVVDYLWENPERECTAMELADIAHFSHWHFHRIYHELAGETVYQTVRRVRLHRAATRLLRTDDSMEQIAASAHYGSVEAFTRAFGVAYGVTPARFRAERRRASRPNQPLPQKKEYPMDYKVEVIDLPRLTLGTIAHQGDYNGIGQVFDKLFVVAQTHQLITPDTRAFGIFYDDPYTVEESNLRSEAGITVTEAQARDAGLTVREIGGGPHAVLTHVGSYAELDKPYQWLYGEWLPTSGHEAADSAPFEEYPNDPRETPASELITRVYLPLQG</sequence>
<protein>
    <submittedName>
        <fullName evidence="4">AraC family transcriptional regulator</fullName>
    </submittedName>
</protein>
<dbReference type="SUPFAM" id="SSF46689">
    <property type="entry name" value="Homeodomain-like"/>
    <property type="match status" value="2"/>
</dbReference>
<dbReference type="RefSeq" id="WP_135483782.1">
    <property type="nucleotide sequence ID" value="NZ_SRMF01000005.1"/>
</dbReference>
<dbReference type="InterPro" id="IPR010499">
    <property type="entry name" value="AraC_E-bd"/>
</dbReference>
<dbReference type="InterPro" id="IPR050908">
    <property type="entry name" value="SmbC-like"/>
</dbReference>
<evidence type="ECO:0000313" key="4">
    <source>
        <dbReference type="EMBL" id="TGG92449.1"/>
    </source>
</evidence>
<proteinExistence type="predicted"/>
<gene>
    <name evidence="4" type="ORF">E4656_13315</name>
</gene>
<dbReference type="InterPro" id="IPR009057">
    <property type="entry name" value="Homeodomain-like_sf"/>
</dbReference>
<dbReference type="SUPFAM" id="SSF55136">
    <property type="entry name" value="Probable bacterial effector-binding domain"/>
    <property type="match status" value="1"/>
</dbReference>
<evidence type="ECO:0000313" key="5">
    <source>
        <dbReference type="Proteomes" id="UP000297475"/>
    </source>
</evidence>
<dbReference type="Pfam" id="PF12833">
    <property type="entry name" value="HTH_18"/>
    <property type="match status" value="1"/>
</dbReference>
<dbReference type="PANTHER" id="PTHR40055:SF1">
    <property type="entry name" value="TRANSCRIPTIONAL REGULATOR YGIV-RELATED"/>
    <property type="match status" value="1"/>
</dbReference>
<keyword evidence="5" id="KW-1185">Reference proteome</keyword>
<evidence type="ECO:0000256" key="1">
    <source>
        <dbReference type="ARBA" id="ARBA00023015"/>
    </source>
</evidence>
<dbReference type="Gene3D" id="1.10.10.60">
    <property type="entry name" value="Homeodomain-like"/>
    <property type="match status" value="2"/>
</dbReference>
<comment type="caution">
    <text evidence="4">The sequence shown here is derived from an EMBL/GenBank/DDBJ whole genome shotgun (WGS) entry which is preliminary data.</text>
</comment>
<dbReference type="PROSITE" id="PS01124">
    <property type="entry name" value="HTH_ARAC_FAMILY_2"/>
    <property type="match status" value="1"/>
</dbReference>
<dbReference type="InterPro" id="IPR018060">
    <property type="entry name" value="HTH_AraC"/>
</dbReference>
<dbReference type="PANTHER" id="PTHR40055">
    <property type="entry name" value="TRANSCRIPTIONAL REGULATOR YGIV-RELATED"/>
    <property type="match status" value="1"/>
</dbReference>